<keyword evidence="2" id="KW-0472">Membrane</keyword>
<sequence>MFFDKFRFLLLGICFVCLTSVLSNYIIINFTFICMKDDPSGLVDLGNGTYHNKFDYSVTEKSWIVWAVAAGTILGTGPINYGYIRFGARWPFFIAGITSVTATFLTPVAASSGLPFLLVLRFAQGLAYAADFAAIGIMCVRWAPLSQTGLFIAVLTSFTPVATAVSNAATGWLCSSSLGWRSSYYIHASISLVAFVLWITFYHDDPQVHKSVSDKELAKIQKDKTQAHIERDSFVPYWEIIKNKVILTVWANAFSEMVSVTVLLTYSPLYFRKVLQFSIVETGIMVSLSAAVHIPVKWGAGFLSDKLTWDEKYRMWLFNTTSVGLCGVFCFAIAFAWRFFAIIYGLMGTNCGGFYKCGTLASRQYAHFVLAMIQFMKCIALFVAPAMVAVFVSDEESHQQWGYVYIVNGIILIVVSALFIPMATDKPQAFTNITRTSKTLEKYSTSA</sequence>
<evidence type="ECO:0000256" key="2">
    <source>
        <dbReference type="SAM" id="Phobius"/>
    </source>
</evidence>
<keyword evidence="2" id="KW-1133">Transmembrane helix</keyword>
<feature type="transmembrane region" description="Helical" evidence="2">
    <location>
        <begin position="150"/>
        <end position="172"/>
    </location>
</feature>
<keyword evidence="2" id="KW-0812">Transmembrane</keyword>
<dbReference type="SUPFAM" id="SSF103473">
    <property type="entry name" value="MFS general substrate transporter"/>
    <property type="match status" value="1"/>
</dbReference>
<dbReference type="EMBL" id="CAJGYM010000022">
    <property type="protein sequence ID" value="CAD6191590.1"/>
    <property type="molecule type" value="Genomic_DNA"/>
</dbReference>
<dbReference type="PANTHER" id="PTHR45757:SF17">
    <property type="entry name" value="MAJOR FACILITATOR SUPERFAMILY (MFS) PROFILE DOMAIN-CONTAINING PROTEIN"/>
    <property type="match status" value="1"/>
</dbReference>
<dbReference type="InterPro" id="IPR036259">
    <property type="entry name" value="MFS_trans_sf"/>
</dbReference>
<dbReference type="Pfam" id="PF07690">
    <property type="entry name" value="MFS_1"/>
    <property type="match status" value="1"/>
</dbReference>
<accession>A0A8S1HE65</accession>
<dbReference type="Proteomes" id="UP000835052">
    <property type="component" value="Unassembled WGS sequence"/>
</dbReference>
<feature type="transmembrane region" description="Helical" evidence="2">
    <location>
        <begin position="90"/>
        <end position="110"/>
    </location>
</feature>
<evidence type="ECO:0000256" key="1">
    <source>
        <dbReference type="ARBA" id="ARBA00004141"/>
    </source>
</evidence>
<evidence type="ECO:0000313" key="5">
    <source>
        <dbReference type="Proteomes" id="UP000835052"/>
    </source>
</evidence>
<dbReference type="PANTHER" id="PTHR45757">
    <property type="entry name" value="PROTEIN CBG23364-RELATED"/>
    <property type="match status" value="1"/>
</dbReference>
<feature type="transmembrane region" description="Helical" evidence="2">
    <location>
        <begin position="368"/>
        <end position="391"/>
    </location>
</feature>
<name>A0A8S1HE65_9PELO</name>
<dbReference type="PROSITE" id="PS50850">
    <property type="entry name" value="MFS"/>
    <property type="match status" value="1"/>
</dbReference>
<feature type="transmembrane region" description="Helical" evidence="2">
    <location>
        <begin position="184"/>
        <end position="202"/>
    </location>
</feature>
<dbReference type="InterPro" id="IPR011701">
    <property type="entry name" value="MFS"/>
</dbReference>
<evidence type="ECO:0000259" key="3">
    <source>
        <dbReference type="PROSITE" id="PS50850"/>
    </source>
</evidence>
<feature type="domain" description="Major facilitator superfamily (MFS) profile" evidence="3">
    <location>
        <begin position="9"/>
        <end position="427"/>
    </location>
</feature>
<dbReference type="InterPro" id="IPR020846">
    <property type="entry name" value="MFS_dom"/>
</dbReference>
<dbReference type="AlphaFoldDB" id="A0A8S1HE65"/>
<protein>
    <recommendedName>
        <fullName evidence="3">Major facilitator superfamily (MFS) profile domain-containing protein</fullName>
    </recommendedName>
</protein>
<feature type="transmembrane region" description="Helical" evidence="2">
    <location>
        <begin position="274"/>
        <end position="296"/>
    </location>
</feature>
<gene>
    <name evidence="4" type="ORF">CAUJ_LOCUS7509</name>
</gene>
<comment type="caution">
    <text evidence="4">The sequence shown here is derived from an EMBL/GenBank/DDBJ whole genome shotgun (WGS) entry which is preliminary data.</text>
</comment>
<feature type="transmembrane region" description="Helical" evidence="2">
    <location>
        <begin position="122"/>
        <end position="143"/>
    </location>
</feature>
<feature type="transmembrane region" description="Helical" evidence="2">
    <location>
        <begin position="316"/>
        <end position="347"/>
    </location>
</feature>
<reference evidence="4" key="1">
    <citation type="submission" date="2020-10" db="EMBL/GenBank/DDBJ databases">
        <authorList>
            <person name="Kikuchi T."/>
        </authorList>
    </citation>
    <scope>NUCLEOTIDE SEQUENCE</scope>
    <source>
        <strain evidence="4">NKZ352</strain>
    </source>
</reference>
<feature type="transmembrane region" description="Helical" evidence="2">
    <location>
        <begin position="63"/>
        <end position="83"/>
    </location>
</feature>
<feature type="transmembrane region" description="Helical" evidence="2">
    <location>
        <begin position="403"/>
        <end position="423"/>
    </location>
</feature>
<proteinExistence type="predicted"/>
<dbReference type="GO" id="GO:0022857">
    <property type="term" value="F:transmembrane transporter activity"/>
    <property type="evidence" value="ECO:0007669"/>
    <property type="project" value="InterPro"/>
</dbReference>
<dbReference type="OrthoDB" id="2985014at2759"/>
<dbReference type="GO" id="GO:0016020">
    <property type="term" value="C:membrane"/>
    <property type="evidence" value="ECO:0007669"/>
    <property type="project" value="UniProtKB-SubCell"/>
</dbReference>
<comment type="subcellular location">
    <subcellularLocation>
        <location evidence="1">Membrane</location>
        <topology evidence="1">Multi-pass membrane protein</topology>
    </subcellularLocation>
</comment>
<dbReference type="Gene3D" id="1.20.1250.20">
    <property type="entry name" value="MFS general substrate transporter like domains"/>
    <property type="match status" value="2"/>
</dbReference>
<keyword evidence="5" id="KW-1185">Reference proteome</keyword>
<evidence type="ECO:0000313" key="4">
    <source>
        <dbReference type="EMBL" id="CAD6191590.1"/>
    </source>
</evidence>
<organism evidence="4 5">
    <name type="scientific">Caenorhabditis auriculariae</name>
    <dbReference type="NCBI Taxonomy" id="2777116"/>
    <lineage>
        <taxon>Eukaryota</taxon>
        <taxon>Metazoa</taxon>
        <taxon>Ecdysozoa</taxon>
        <taxon>Nematoda</taxon>
        <taxon>Chromadorea</taxon>
        <taxon>Rhabditida</taxon>
        <taxon>Rhabditina</taxon>
        <taxon>Rhabditomorpha</taxon>
        <taxon>Rhabditoidea</taxon>
        <taxon>Rhabditidae</taxon>
        <taxon>Peloderinae</taxon>
        <taxon>Caenorhabditis</taxon>
    </lineage>
</organism>